<keyword evidence="2" id="KW-1185">Reference proteome</keyword>
<evidence type="ECO:0000313" key="1">
    <source>
        <dbReference type="EMBL" id="KAJ7999113.1"/>
    </source>
</evidence>
<protein>
    <submittedName>
        <fullName evidence="1">Uncharacterized protein</fullName>
    </submittedName>
</protein>
<comment type="caution">
    <text evidence="1">The sequence shown here is derived from an EMBL/GenBank/DDBJ whole genome shotgun (WGS) entry which is preliminary data.</text>
</comment>
<accession>A0ACC2G5S7</accession>
<name>A0ACC2G5S7_DALPE</name>
<organism evidence="1 2">
    <name type="scientific">Dallia pectoralis</name>
    <name type="common">Alaska blackfish</name>
    <dbReference type="NCBI Taxonomy" id="75939"/>
    <lineage>
        <taxon>Eukaryota</taxon>
        <taxon>Metazoa</taxon>
        <taxon>Chordata</taxon>
        <taxon>Craniata</taxon>
        <taxon>Vertebrata</taxon>
        <taxon>Euteleostomi</taxon>
        <taxon>Actinopterygii</taxon>
        <taxon>Neopterygii</taxon>
        <taxon>Teleostei</taxon>
        <taxon>Protacanthopterygii</taxon>
        <taxon>Esociformes</taxon>
        <taxon>Umbridae</taxon>
        <taxon>Dallia</taxon>
    </lineage>
</organism>
<gene>
    <name evidence="1" type="ORF">DPEC_G00212040</name>
</gene>
<evidence type="ECO:0000313" key="2">
    <source>
        <dbReference type="Proteomes" id="UP001157502"/>
    </source>
</evidence>
<proteinExistence type="predicted"/>
<feature type="non-terminal residue" evidence="1">
    <location>
        <position position="152"/>
    </location>
</feature>
<dbReference type="EMBL" id="CM055744">
    <property type="protein sequence ID" value="KAJ7999113.1"/>
    <property type="molecule type" value="Genomic_DNA"/>
</dbReference>
<sequence>MTAPDRPGCQLSDSQTSISRIHLTGLLTLLLLTLLRSPVTTAVSKPMTCHRTCVCASNIVSCSKMNQTEIPTALPRYTAVLDLSFNQIVKLKAEWTQVELVKLHSLLLSHNRLVFISSEAFAHVTRLRYLDLSSNCLKILEEYIFEPLVHLE</sequence>
<reference evidence="1" key="1">
    <citation type="submission" date="2021-05" db="EMBL/GenBank/DDBJ databases">
        <authorList>
            <person name="Pan Q."/>
            <person name="Jouanno E."/>
            <person name="Zahm M."/>
            <person name="Klopp C."/>
            <person name="Cabau C."/>
            <person name="Louis A."/>
            <person name="Berthelot C."/>
            <person name="Parey E."/>
            <person name="Roest Crollius H."/>
            <person name="Montfort J."/>
            <person name="Robinson-Rechavi M."/>
            <person name="Bouchez O."/>
            <person name="Lampietro C."/>
            <person name="Lopez Roques C."/>
            <person name="Donnadieu C."/>
            <person name="Postlethwait J."/>
            <person name="Bobe J."/>
            <person name="Dillon D."/>
            <person name="Chandos A."/>
            <person name="von Hippel F."/>
            <person name="Guiguen Y."/>
        </authorList>
    </citation>
    <scope>NUCLEOTIDE SEQUENCE</scope>
    <source>
        <strain evidence="1">YG-Jan2019</strain>
    </source>
</reference>
<dbReference type="Proteomes" id="UP001157502">
    <property type="component" value="Chromosome 17"/>
</dbReference>